<sequence length="66" mass="7793">MYVYFKGRIRVKYMMLGNEKLHLVRWAYNNMEWTLLSVSSSQHSGGSRVALRYEKETISYQAIFGP</sequence>
<keyword evidence="2" id="KW-1185">Reference proteome</keyword>
<name>A0A0C3PA17_PISTI</name>
<evidence type="ECO:0000313" key="2">
    <source>
        <dbReference type="Proteomes" id="UP000054217"/>
    </source>
</evidence>
<dbReference type="AlphaFoldDB" id="A0A0C3PA17"/>
<dbReference type="Proteomes" id="UP000054217">
    <property type="component" value="Unassembled WGS sequence"/>
</dbReference>
<organism evidence="1 2">
    <name type="scientific">Pisolithus tinctorius Marx 270</name>
    <dbReference type="NCBI Taxonomy" id="870435"/>
    <lineage>
        <taxon>Eukaryota</taxon>
        <taxon>Fungi</taxon>
        <taxon>Dikarya</taxon>
        <taxon>Basidiomycota</taxon>
        <taxon>Agaricomycotina</taxon>
        <taxon>Agaricomycetes</taxon>
        <taxon>Agaricomycetidae</taxon>
        <taxon>Boletales</taxon>
        <taxon>Sclerodermatineae</taxon>
        <taxon>Pisolithaceae</taxon>
        <taxon>Pisolithus</taxon>
    </lineage>
</organism>
<reference evidence="2" key="2">
    <citation type="submission" date="2015-01" db="EMBL/GenBank/DDBJ databases">
        <title>Evolutionary Origins and Diversification of the Mycorrhizal Mutualists.</title>
        <authorList>
            <consortium name="DOE Joint Genome Institute"/>
            <consortium name="Mycorrhizal Genomics Consortium"/>
            <person name="Kohler A."/>
            <person name="Kuo A."/>
            <person name="Nagy L.G."/>
            <person name="Floudas D."/>
            <person name="Copeland A."/>
            <person name="Barry K.W."/>
            <person name="Cichocki N."/>
            <person name="Veneault-Fourrey C."/>
            <person name="LaButti K."/>
            <person name="Lindquist E.A."/>
            <person name="Lipzen A."/>
            <person name="Lundell T."/>
            <person name="Morin E."/>
            <person name="Murat C."/>
            <person name="Riley R."/>
            <person name="Ohm R."/>
            <person name="Sun H."/>
            <person name="Tunlid A."/>
            <person name="Henrissat B."/>
            <person name="Grigoriev I.V."/>
            <person name="Hibbett D.S."/>
            <person name="Martin F."/>
        </authorList>
    </citation>
    <scope>NUCLEOTIDE SEQUENCE [LARGE SCALE GENOMIC DNA]</scope>
    <source>
        <strain evidence="2">Marx 270</strain>
    </source>
</reference>
<dbReference type="HOGENOM" id="CLU_2832212_0_0_1"/>
<evidence type="ECO:0000313" key="1">
    <source>
        <dbReference type="EMBL" id="KIO04726.1"/>
    </source>
</evidence>
<reference evidence="1 2" key="1">
    <citation type="submission" date="2014-04" db="EMBL/GenBank/DDBJ databases">
        <authorList>
            <consortium name="DOE Joint Genome Institute"/>
            <person name="Kuo A."/>
            <person name="Kohler A."/>
            <person name="Costa M.D."/>
            <person name="Nagy L.G."/>
            <person name="Floudas D."/>
            <person name="Copeland A."/>
            <person name="Barry K.W."/>
            <person name="Cichocki N."/>
            <person name="Veneault-Fourrey C."/>
            <person name="LaButti K."/>
            <person name="Lindquist E.A."/>
            <person name="Lipzen A."/>
            <person name="Lundell T."/>
            <person name="Morin E."/>
            <person name="Murat C."/>
            <person name="Sun H."/>
            <person name="Tunlid A."/>
            <person name="Henrissat B."/>
            <person name="Grigoriev I.V."/>
            <person name="Hibbett D.S."/>
            <person name="Martin F."/>
            <person name="Nordberg H.P."/>
            <person name="Cantor M.N."/>
            <person name="Hua S.X."/>
        </authorList>
    </citation>
    <scope>NUCLEOTIDE SEQUENCE [LARGE SCALE GENOMIC DNA]</scope>
    <source>
        <strain evidence="1 2">Marx 270</strain>
    </source>
</reference>
<gene>
    <name evidence="1" type="ORF">M404DRAFT_537986</name>
</gene>
<proteinExistence type="predicted"/>
<accession>A0A0C3PA17</accession>
<dbReference type="EMBL" id="KN831969">
    <property type="protein sequence ID" value="KIO04726.1"/>
    <property type="molecule type" value="Genomic_DNA"/>
</dbReference>
<dbReference type="InParanoid" id="A0A0C3PA17"/>
<protein>
    <submittedName>
        <fullName evidence="1">Uncharacterized protein</fullName>
    </submittedName>
</protein>